<evidence type="ECO:0000256" key="1">
    <source>
        <dbReference type="SAM" id="MobiDB-lite"/>
    </source>
</evidence>
<dbReference type="InterPro" id="IPR046112">
    <property type="entry name" value="DUF6049"/>
</dbReference>
<reference evidence="3" key="1">
    <citation type="submission" date="2015-08" db="EMBL/GenBank/DDBJ databases">
        <authorList>
            <person name="Babu N.S."/>
            <person name="Beckwith C.J."/>
            <person name="Beseler K.G."/>
            <person name="Brison A."/>
            <person name="Carone J.V."/>
            <person name="Caskin T.P."/>
            <person name="Diamond M."/>
            <person name="Durham M.E."/>
            <person name="Foxe J.M."/>
            <person name="Go M."/>
            <person name="Henderson B.A."/>
            <person name="Jones I.B."/>
            <person name="McGettigan J.A."/>
            <person name="Micheletti S.J."/>
            <person name="Nasrallah M.E."/>
            <person name="Ortiz D."/>
            <person name="Piller C.R."/>
            <person name="Privatt S.R."/>
            <person name="Schneider S.L."/>
            <person name="Sharp S."/>
            <person name="Smith T.C."/>
            <person name="Stanton J.D."/>
            <person name="Ullery H.E."/>
            <person name="Wilson R.J."/>
            <person name="Serrano M.G."/>
            <person name="Buck G."/>
            <person name="Lee V."/>
            <person name="Wang Y."/>
            <person name="Carvalho R."/>
            <person name="Voegtly L."/>
            <person name="Shi R."/>
            <person name="Duckworth R."/>
            <person name="Johnson A."/>
            <person name="Loviza R."/>
            <person name="Walstead R."/>
            <person name="Shah Z."/>
            <person name="Kiflezghi M."/>
            <person name="Wade K."/>
            <person name="Ball S.L."/>
            <person name="Bradley K.W."/>
            <person name="Asai D.J."/>
            <person name="Bowman C.A."/>
            <person name="Russell D.A."/>
            <person name="Pope W.H."/>
            <person name="Jacobs-Sera D."/>
            <person name="Hendrix R.W."/>
            <person name="Hatfull G.F."/>
        </authorList>
    </citation>
    <scope>NUCLEOTIDE SEQUENCE</scope>
</reference>
<feature type="compositionally biased region" description="Low complexity" evidence="1">
    <location>
        <begin position="265"/>
        <end position="282"/>
    </location>
</feature>
<feature type="transmembrane region" description="Helical" evidence="2">
    <location>
        <begin position="688"/>
        <end position="707"/>
    </location>
</feature>
<feature type="region of interest" description="Disordered" evidence="1">
    <location>
        <begin position="252"/>
        <end position="305"/>
    </location>
</feature>
<feature type="compositionally biased region" description="Polar residues" evidence="1">
    <location>
        <begin position="283"/>
        <end position="299"/>
    </location>
</feature>
<accession>A0A2P2CK79</accession>
<dbReference type="AlphaFoldDB" id="A0A2P2CK79"/>
<gene>
    <name evidence="3" type="ORF">NOCA170296</name>
</gene>
<feature type="compositionally biased region" description="Basic and acidic residues" evidence="1">
    <location>
        <begin position="719"/>
        <end position="728"/>
    </location>
</feature>
<keyword evidence="2" id="KW-0812">Transmembrane</keyword>
<evidence type="ECO:0000313" key="3">
    <source>
        <dbReference type="EMBL" id="CUR62350.1"/>
    </source>
</evidence>
<name>A0A2P2CK79_9ZZZZ</name>
<keyword evidence="2" id="KW-0472">Membrane</keyword>
<feature type="region of interest" description="Disordered" evidence="1">
    <location>
        <begin position="719"/>
        <end position="762"/>
    </location>
</feature>
<dbReference type="EMBL" id="CZKB01000027">
    <property type="protein sequence ID" value="CUR62350.1"/>
    <property type="molecule type" value="Genomic_DNA"/>
</dbReference>
<protein>
    <submittedName>
        <fullName evidence="3">Uncharacterized protein</fullName>
    </submittedName>
</protein>
<organism evidence="3">
    <name type="scientific">metagenome</name>
    <dbReference type="NCBI Taxonomy" id="256318"/>
    <lineage>
        <taxon>unclassified sequences</taxon>
        <taxon>metagenomes</taxon>
    </lineage>
</organism>
<proteinExistence type="predicted"/>
<evidence type="ECO:0000256" key="2">
    <source>
        <dbReference type="SAM" id="Phobius"/>
    </source>
</evidence>
<sequence>MPRPSSFRAALAGLLTLGLAGGWALAPATAAPAEEGDPLLVHIDSISPVLPRKGDVEITGTVTNVSDATYTRVNLHAFSSASPILDSTQLAVSAATEASATVGDRVTVPGTFATVDELAPGASATFSDSIPVELLPASGEQGVYWIGVHALGDTATVPRDLVADGRARTFIPARPTRGETQEASVILSIRSRVWYAADGSLGGTERWARRLAEGGSLDGVLDMAESAGSTPYSWLVDPAVLFAVARISQGNVSRTLDPDPDAPDQDPTPTGDPAGTPTDGTPSSADLDTLSPSGSTPDNAPSEAEADLAAAASAWLQRFKALVDATAVPVLTLPYGDLDVSAAMRHDPGRFEQAMSRGAEIMAALALPSQPTVAPSTGLLSPEGIAQVPTDNLILLGDAAFAYTTKDSSAVVRMLGHNVIVTSTGAESGGPAPTAPNDPLALRQRLLSEAAVRLVNDAAAPLVVTLPPVWRGEEAEKFFDGLDTSWLDLVPIGDVAADNATGVPSSRIVYSEDDAAAELGAASFSAATRATDASTVLEQVLTAATRVETQVRDEVLVTLSAQHRPRPGLAIAAAGRTEDAIRAELGKITVEAPKAVTLASDNGPLGATLVNGLDQPVTVKLVATTDGQLTLTGGGVRELGPEARSAVRFEASTGQAGVHQVRLAVTTVDGVPLGSVDELPIRAARVSAIIWIVMAVGALVLLGMIGYRLPRQVRARRAERAAAERAEQAEQAEAEQVADRVEADESGTADAAARPNLEPRHP</sequence>
<dbReference type="Pfam" id="PF19516">
    <property type="entry name" value="DUF6049"/>
    <property type="match status" value="1"/>
</dbReference>
<keyword evidence="2" id="KW-1133">Transmembrane helix</keyword>